<protein>
    <recommendedName>
        <fullName evidence="2">CBM1 domain-containing protein</fullName>
    </recommendedName>
</protein>
<evidence type="ECO:0000313" key="3">
    <source>
        <dbReference type="EMBL" id="EQC24791.1"/>
    </source>
</evidence>
<dbReference type="Proteomes" id="UP000030762">
    <property type="component" value="Unassembled WGS sequence"/>
</dbReference>
<evidence type="ECO:0000256" key="1">
    <source>
        <dbReference type="ARBA" id="ARBA00022729"/>
    </source>
</evidence>
<keyword evidence="4" id="KW-1185">Reference proteome</keyword>
<feature type="non-terminal residue" evidence="3">
    <location>
        <position position="1"/>
    </location>
</feature>
<gene>
    <name evidence="3" type="ORF">SDRG_17319</name>
</gene>
<dbReference type="GO" id="GO:0005975">
    <property type="term" value="P:carbohydrate metabolic process"/>
    <property type="evidence" value="ECO:0007669"/>
    <property type="project" value="InterPro"/>
</dbReference>
<evidence type="ECO:0000259" key="2">
    <source>
        <dbReference type="SMART" id="SM00236"/>
    </source>
</evidence>
<proteinExistence type="predicted"/>
<keyword evidence="1" id="KW-0732">Signal</keyword>
<dbReference type="GO" id="GO:0030248">
    <property type="term" value="F:cellulose binding"/>
    <property type="evidence" value="ECO:0007669"/>
    <property type="project" value="InterPro"/>
</dbReference>
<dbReference type="Pfam" id="PF00734">
    <property type="entry name" value="CBM_1"/>
    <property type="match status" value="1"/>
</dbReference>
<dbReference type="SUPFAM" id="SSF57180">
    <property type="entry name" value="Cellulose-binding domain"/>
    <property type="match status" value="1"/>
</dbReference>
<dbReference type="GO" id="GO:0005576">
    <property type="term" value="C:extracellular region"/>
    <property type="evidence" value="ECO:0007669"/>
    <property type="project" value="InterPro"/>
</dbReference>
<evidence type="ECO:0000313" key="4">
    <source>
        <dbReference type="Proteomes" id="UP000030762"/>
    </source>
</evidence>
<dbReference type="GeneID" id="19958046"/>
<sequence>DYNGATACVSGTRCEKQNDYYYQCRPNTLRSLREA</sequence>
<dbReference type="OrthoDB" id="3915838at2759"/>
<feature type="domain" description="CBM1" evidence="2">
    <location>
        <begin position="1"/>
        <end position="25"/>
    </location>
</feature>
<dbReference type="InterPro" id="IPR000254">
    <property type="entry name" value="CBD"/>
</dbReference>
<dbReference type="VEuPathDB" id="FungiDB:SDRG_17319"/>
<dbReference type="RefSeq" id="XP_008621782.1">
    <property type="nucleotide sequence ID" value="XM_008623560.1"/>
</dbReference>
<dbReference type="InParanoid" id="T0PRE6"/>
<name>T0PRE6_SAPDV</name>
<dbReference type="EMBL" id="JH767395">
    <property type="protein sequence ID" value="EQC24791.1"/>
    <property type="molecule type" value="Genomic_DNA"/>
</dbReference>
<dbReference type="InterPro" id="IPR035971">
    <property type="entry name" value="CBD_sf"/>
</dbReference>
<dbReference type="SMART" id="SM00236">
    <property type="entry name" value="fCBD"/>
    <property type="match status" value="1"/>
</dbReference>
<accession>T0PRE6</accession>
<reference evidence="3 4" key="1">
    <citation type="submission" date="2012-04" db="EMBL/GenBank/DDBJ databases">
        <title>The Genome Sequence of Saprolegnia declina VS20.</title>
        <authorList>
            <consortium name="The Broad Institute Genome Sequencing Platform"/>
            <person name="Russ C."/>
            <person name="Nusbaum C."/>
            <person name="Tyler B."/>
            <person name="van West P."/>
            <person name="Dieguez-Uribeondo J."/>
            <person name="de Bruijn I."/>
            <person name="Tripathy S."/>
            <person name="Jiang R."/>
            <person name="Young S.K."/>
            <person name="Zeng Q."/>
            <person name="Gargeya S."/>
            <person name="Fitzgerald M."/>
            <person name="Haas B."/>
            <person name="Abouelleil A."/>
            <person name="Alvarado L."/>
            <person name="Arachchi H.M."/>
            <person name="Berlin A."/>
            <person name="Chapman S.B."/>
            <person name="Goldberg J."/>
            <person name="Griggs A."/>
            <person name="Gujja S."/>
            <person name="Hansen M."/>
            <person name="Howarth C."/>
            <person name="Imamovic A."/>
            <person name="Larimer J."/>
            <person name="McCowen C."/>
            <person name="Montmayeur A."/>
            <person name="Murphy C."/>
            <person name="Neiman D."/>
            <person name="Pearson M."/>
            <person name="Priest M."/>
            <person name="Roberts A."/>
            <person name="Saif S."/>
            <person name="Shea T."/>
            <person name="Sisk P."/>
            <person name="Sykes S."/>
            <person name="Wortman J."/>
            <person name="Nusbaum C."/>
            <person name="Birren B."/>
        </authorList>
    </citation>
    <scope>NUCLEOTIDE SEQUENCE [LARGE SCALE GENOMIC DNA]</scope>
    <source>
        <strain evidence="3 4">VS20</strain>
    </source>
</reference>
<organism evidence="3 4">
    <name type="scientific">Saprolegnia diclina (strain VS20)</name>
    <dbReference type="NCBI Taxonomy" id="1156394"/>
    <lineage>
        <taxon>Eukaryota</taxon>
        <taxon>Sar</taxon>
        <taxon>Stramenopiles</taxon>
        <taxon>Oomycota</taxon>
        <taxon>Saprolegniomycetes</taxon>
        <taxon>Saprolegniales</taxon>
        <taxon>Saprolegniaceae</taxon>
        <taxon>Saprolegnia</taxon>
    </lineage>
</organism>
<dbReference type="AlphaFoldDB" id="T0PRE6"/>